<dbReference type="EMBL" id="JACHFW010000005">
    <property type="protein sequence ID" value="MBB5264534.1"/>
    <property type="molecule type" value="Genomic_DNA"/>
</dbReference>
<evidence type="ECO:0000313" key="4">
    <source>
        <dbReference type="Proteomes" id="UP000543642"/>
    </source>
</evidence>
<organism evidence="3 4">
    <name type="scientific">Catenibacillus scindens</name>
    <dbReference type="NCBI Taxonomy" id="673271"/>
    <lineage>
        <taxon>Bacteria</taxon>
        <taxon>Bacillati</taxon>
        <taxon>Bacillota</taxon>
        <taxon>Clostridia</taxon>
        <taxon>Lachnospirales</taxon>
        <taxon>Lachnospiraceae</taxon>
        <taxon>Catenibacillus</taxon>
    </lineage>
</organism>
<dbReference type="Proteomes" id="UP000543642">
    <property type="component" value="Unassembled WGS sequence"/>
</dbReference>
<feature type="transmembrane region" description="Helical" evidence="2">
    <location>
        <begin position="12"/>
        <end position="29"/>
    </location>
</feature>
<evidence type="ECO:0000256" key="2">
    <source>
        <dbReference type="SAM" id="Phobius"/>
    </source>
</evidence>
<protein>
    <submittedName>
        <fullName evidence="3">Stage II sporulation protein P</fullName>
    </submittedName>
</protein>
<accession>A0A7W8M538</accession>
<keyword evidence="4" id="KW-1185">Reference proteome</keyword>
<comment type="caution">
    <text evidence="3">The sequence shown here is derived from an EMBL/GenBank/DDBJ whole genome shotgun (WGS) entry which is preliminary data.</text>
</comment>
<proteinExistence type="predicted"/>
<evidence type="ECO:0000256" key="1">
    <source>
        <dbReference type="SAM" id="MobiDB-lite"/>
    </source>
</evidence>
<keyword evidence="2" id="KW-0812">Transmembrane</keyword>
<evidence type="ECO:0000313" key="3">
    <source>
        <dbReference type="EMBL" id="MBB5264534.1"/>
    </source>
</evidence>
<dbReference type="RefSeq" id="WP_243164696.1">
    <property type="nucleotide sequence ID" value="NZ_CAWVEG010000182.1"/>
</dbReference>
<feature type="region of interest" description="Disordered" evidence="1">
    <location>
        <begin position="134"/>
        <end position="153"/>
    </location>
</feature>
<keyword evidence="2" id="KW-0472">Membrane</keyword>
<dbReference type="InterPro" id="IPR010897">
    <property type="entry name" value="Spore_II_P"/>
</dbReference>
<keyword evidence="2" id="KW-1133">Transmembrane helix</keyword>
<sequence length="422" mass="47073">MGSDVLRQKKKILLLAAVAGGMAVLLQGWRDGGQGADFALYREKIIEIAGGTLFPAASYEEGSLDWAGNLADKITRMAGHIFFPVQDYDLDYEKSQDLYTADEYYPPKDELEAMARNTGDFDNEEDFGQNMDQTQARNDDQDQDGTKAQGDDESLIPAVATPANGVIYSRQSLYDYNFLMNNFYITDSSTSSDASLINGETLLNRDLTLDLTGDDPVILIYHTHSQEKFADSRDGYVEDTVVGLGNTLTSILQEKYKISVYHDTGVYDMIDGVEDRNEAYSLAQEAITSILAQNPSIKVVIDLHRDGVAQDTHLVTEVNKKPTAQIMFFNGLCRNANNDTAGYLQNPYLTDNLAFSLQMQLKAAEKYPGFTRRIYLRDYRYNMHLCPRSLLVECGAQTNTVEEAQNAMEPLADLLYCVLSGQ</sequence>
<reference evidence="3 4" key="1">
    <citation type="submission" date="2020-08" db="EMBL/GenBank/DDBJ databases">
        <title>Genomic Encyclopedia of Type Strains, Phase IV (KMG-IV): sequencing the most valuable type-strain genomes for metagenomic binning, comparative biology and taxonomic classification.</title>
        <authorList>
            <person name="Goeker M."/>
        </authorList>
    </citation>
    <scope>NUCLEOTIDE SEQUENCE [LARGE SCALE GENOMIC DNA]</scope>
    <source>
        <strain evidence="3 4">DSM 106146</strain>
    </source>
</reference>
<gene>
    <name evidence="3" type="ORF">HNP82_001661</name>
</gene>
<dbReference type="Pfam" id="PF07454">
    <property type="entry name" value="SpoIIP"/>
    <property type="match status" value="1"/>
</dbReference>
<name>A0A7W8M538_9FIRM</name>
<dbReference type="AlphaFoldDB" id="A0A7W8M538"/>